<dbReference type="EMBL" id="CP003642">
    <property type="protein sequence ID" value="AFZ25304.1"/>
    <property type="molecule type" value="Genomic_DNA"/>
</dbReference>
<sequence length="287" mass="32368">MDIQQLRQSLKMKWLIYYEQNRLWLVKMRVWDTYDGLRRPLSGYILATLSVLEPQFEQILSFILDLNNDPDQIVAALGLNFNPDEELRLLKSELSVATNQMKIESPDKVIAEDQPIPQVKLQPPVKTPFTGGSRGEKSFSFKIPTGVEHQRQPVSSVVATTQVNRQPPVRTLVSQKQPTKLLREPPPVRSPSALRFAQSLIIATKIPYKTKSLPTLAIATEIQHIGKTLPTLAIVTKVPSNGKFVKMPKYISSGTNARCLANWVDECCQGAGWDREEVIPMKFSDFS</sequence>
<organism evidence="1 2">
    <name type="scientific">Cylindrospermum stagnale PCC 7417</name>
    <dbReference type="NCBI Taxonomy" id="56107"/>
    <lineage>
        <taxon>Bacteria</taxon>
        <taxon>Bacillati</taxon>
        <taxon>Cyanobacteriota</taxon>
        <taxon>Cyanophyceae</taxon>
        <taxon>Nostocales</taxon>
        <taxon>Nostocaceae</taxon>
        <taxon>Cylindrospermum</taxon>
    </lineage>
</organism>
<dbReference type="KEGG" id="csg:Cylst_3139"/>
<proteinExistence type="predicted"/>
<dbReference type="PATRIC" id="fig|56107.3.peg.3443"/>
<dbReference type="RefSeq" id="WP_015208556.1">
    <property type="nucleotide sequence ID" value="NC_019757.1"/>
</dbReference>
<protein>
    <recommendedName>
        <fullName evidence="3">DUF5331 domain-containing protein</fullName>
    </recommendedName>
</protein>
<dbReference type="OrthoDB" id="484822at2"/>
<dbReference type="eggNOG" id="ENOG5032TEB">
    <property type="taxonomic scope" value="Bacteria"/>
</dbReference>
<dbReference type="STRING" id="56107.Cylst_3139"/>
<dbReference type="Proteomes" id="UP000010475">
    <property type="component" value="Chromosome"/>
</dbReference>
<name>K9WZR2_9NOST</name>
<evidence type="ECO:0008006" key="3">
    <source>
        <dbReference type="Google" id="ProtNLM"/>
    </source>
</evidence>
<dbReference type="InterPro" id="IPR020346">
    <property type="entry name" value="Uncharacterised_15.3kDa"/>
</dbReference>
<dbReference type="Pfam" id="PF17265">
    <property type="entry name" value="DUF5331"/>
    <property type="match status" value="1"/>
</dbReference>
<dbReference type="HOGENOM" id="CLU_1015417_0_0_3"/>
<evidence type="ECO:0000313" key="2">
    <source>
        <dbReference type="Proteomes" id="UP000010475"/>
    </source>
</evidence>
<evidence type="ECO:0000313" key="1">
    <source>
        <dbReference type="EMBL" id="AFZ25304.1"/>
    </source>
</evidence>
<reference evidence="1 2" key="1">
    <citation type="submission" date="2012-06" db="EMBL/GenBank/DDBJ databases">
        <title>Finished chromosome of genome of Cylindrospermum stagnale PCC 7417.</title>
        <authorList>
            <consortium name="US DOE Joint Genome Institute"/>
            <person name="Gugger M."/>
            <person name="Coursin T."/>
            <person name="Rippka R."/>
            <person name="Tandeau De Marsac N."/>
            <person name="Huntemann M."/>
            <person name="Wei C.-L."/>
            <person name="Han J."/>
            <person name="Detter J.C."/>
            <person name="Han C."/>
            <person name="Tapia R."/>
            <person name="Chen A."/>
            <person name="Kyrpides N."/>
            <person name="Mavromatis K."/>
            <person name="Markowitz V."/>
            <person name="Szeto E."/>
            <person name="Ivanova N."/>
            <person name="Pagani I."/>
            <person name="Pati A."/>
            <person name="Goodwin L."/>
            <person name="Nordberg H.P."/>
            <person name="Cantor M.N."/>
            <person name="Hua S.X."/>
            <person name="Woyke T."/>
            <person name="Kerfeld C.A."/>
        </authorList>
    </citation>
    <scope>NUCLEOTIDE SEQUENCE [LARGE SCALE GENOMIC DNA]</scope>
    <source>
        <strain evidence="1 2">PCC 7417</strain>
    </source>
</reference>
<gene>
    <name evidence="1" type="ORF">Cylst_3139</name>
</gene>
<dbReference type="AlphaFoldDB" id="K9WZR2"/>
<accession>K9WZR2</accession>
<keyword evidence="2" id="KW-1185">Reference proteome</keyword>